<sequence>MATPGTVPSAGSCRPWHARVIGTFDAVRHQQIGTIEHTGNVIFCTDEVRGRMSAPCDCEEPPATARCSPQVHACASLSWHLESGGADAAKDLRQGQSACIMAVPEAYRLLRLGSTKVPARHRRQSYVPNATCRVTTSTPERSSYCASPSQHADQMLMSAPVHGEAMLLCCLRVSWVKQSRAPWPGRNRHRFGPKPIKGQGLRANPPPGERGTSPAVVCAARASSVTLRRLFGNGPPPTSVARGANAVAGQGR</sequence>
<feature type="region of interest" description="Disordered" evidence="1">
    <location>
        <begin position="186"/>
        <end position="214"/>
    </location>
</feature>
<comment type="caution">
    <text evidence="2">The sequence shown here is derived from an EMBL/GenBank/DDBJ whole genome shotgun (WGS) entry which is preliminary data.</text>
</comment>
<accession>A0ABR0CHX3</accession>
<feature type="region of interest" description="Disordered" evidence="1">
    <location>
        <begin position="233"/>
        <end position="252"/>
    </location>
</feature>
<dbReference type="EMBL" id="JAWRVI010000001">
    <property type="protein sequence ID" value="KAK4095498.1"/>
    <property type="molecule type" value="Genomic_DNA"/>
</dbReference>
<gene>
    <name evidence="2" type="ORF">Purlil1_294</name>
</gene>
<keyword evidence="3" id="KW-1185">Reference proteome</keyword>
<evidence type="ECO:0000256" key="1">
    <source>
        <dbReference type="SAM" id="MobiDB-lite"/>
    </source>
</evidence>
<reference evidence="2 3" key="1">
    <citation type="journal article" date="2024" name="Microbiol. Resour. Announc.">
        <title>Genome annotations for the ascomycete fungi Trichoderma harzianum, Trichoderma aggressivum, and Purpureocillium lilacinum.</title>
        <authorList>
            <person name="Beijen E.P.W."/>
            <person name="Ohm R.A."/>
        </authorList>
    </citation>
    <scope>NUCLEOTIDE SEQUENCE [LARGE SCALE GENOMIC DNA]</scope>
    <source>
        <strain evidence="2 3">CBS 150709</strain>
    </source>
</reference>
<evidence type="ECO:0000313" key="3">
    <source>
        <dbReference type="Proteomes" id="UP001287286"/>
    </source>
</evidence>
<protein>
    <submittedName>
        <fullName evidence="2">Uncharacterized protein</fullName>
    </submittedName>
</protein>
<organism evidence="2 3">
    <name type="scientific">Purpureocillium lilacinum</name>
    <name type="common">Paecilomyces lilacinus</name>
    <dbReference type="NCBI Taxonomy" id="33203"/>
    <lineage>
        <taxon>Eukaryota</taxon>
        <taxon>Fungi</taxon>
        <taxon>Dikarya</taxon>
        <taxon>Ascomycota</taxon>
        <taxon>Pezizomycotina</taxon>
        <taxon>Sordariomycetes</taxon>
        <taxon>Hypocreomycetidae</taxon>
        <taxon>Hypocreales</taxon>
        <taxon>Ophiocordycipitaceae</taxon>
        <taxon>Purpureocillium</taxon>
    </lineage>
</organism>
<evidence type="ECO:0000313" key="2">
    <source>
        <dbReference type="EMBL" id="KAK4095498.1"/>
    </source>
</evidence>
<name>A0ABR0CHX3_PURLI</name>
<dbReference type="Proteomes" id="UP001287286">
    <property type="component" value="Unassembled WGS sequence"/>
</dbReference>
<proteinExistence type="predicted"/>